<dbReference type="Pfam" id="PF02784">
    <property type="entry name" value="Orn_Arg_deC_N"/>
    <property type="match status" value="1"/>
</dbReference>
<comment type="cofactor">
    <cofactor evidence="1 8">
        <name>pyridoxal 5'-phosphate</name>
        <dbReference type="ChEBI" id="CHEBI:597326"/>
    </cofactor>
</comment>
<protein>
    <recommendedName>
        <fullName evidence="6">ornithine decarboxylase</fullName>
        <ecNumber evidence="6">4.1.1.17</ecNumber>
    </recommendedName>
</protein>
<dbReference type="PANTHER" id="PTHR11482:SF6">
    <property type="entry name" value="ORNITHINE DECARBOXYLASE 1-RELATED"/>
    <property type="match status" value="1"/>
</dbReference>
<dbReference type="SUPFAM" id="SSF50621">
    <property type="entry name" value="Alanine racemase C-terminal domain-like"/>
    <property type="match status" value="1"/>
</dbReference>
<evidence type="ECO:0000256" key="2">
    <source>
        <dbReference type="ARBA" id="ARBA00008872"/>
    </source>
</evidence>
<dbReference type="InterPro" id="IPR022657">
    <property type="entry name" value="De-COase2_CS"/>
</dbReference>
<comment type="similarity">
    <text evidence="2">Belongs to the Orn/Lys/Arg decarboxylase class-II family.</text>
</comment>
<comment type="pathway">
    <text evidence="5">Amine and polyamine biosynthesis; putrescine biosynthesis via L-ornithine pathway; putrescine from L-ornithine: step 1/1.</text>
</comment>
<dbReference type="GO" id="GO:0004586">
    <property type="term" value="F:ornithine decarboxylase activity"/>
    <property type="evidence" value="ECO:0007669"/>
    <property type="project" value="UniProtKB-EC"/>
</dbReference>
<dbReference type="PROSITE" id="PS00878">
    <property type="entry name" value="ODR_DC_2_1"/>
    <property type="match status" value="1"/>
</dbReference>
<accession>A0A657Q080</accession>
<keyword evidence="4" id="KW-0456">Lyase</keyword>
<dbReference type="InterPro" id="IPR002433">
    <property type="entry name" value="Orn_de-COase"/>
</dbReference>
<dbReference type="InterPro" id="IPR022653">
    <property type="entry name" value="De-COase2_pyr-phos_BS"/>
</dbReference>
<proteinExistence type="inferred from homology"/>
<dbReference type="CDD" id="cd00622">
    <property type="entry name" value="PLPDE_III_ODC"/>
    <property type="match status" value="1"/>
</dbReference>
<evidence type="ECO:0000313" key="10">
    <source>
        <dbReference type="EMBL" id="PUE01162.1"/>
    </source>
</evidence>
<dbReference type="AlphaFoldDB" id="A0A657Q080"/>
<dbReference type="GO" id="GO:0005737">
    <property type="term" value="C:cytoplasm"/>
    <property type="evidence" value="ECO:0007669"/>
    <property type="project" value="TreeGrafter"/>
</dbReference>
<sequence>MGGSEQEHARYQALVAQHGSPLLILDRAELLRRYRLLQDQLPDADIYYAIKAFAHPAVLEALGRAGAHFDVASAGEIGLLQELKISGRRTIHTHPIKKDADIRAALRGGSTTFVVDNIDELGKLIPYKQRIGLLLRVSFRSDTAKVDLSRKFGCAPEQVPELVHQAATLGVHVRGLSFHVGSQSLSPTTHAEAIRRCAELIRETEEQEGRPLDVLDIGGGFPVDYTMSGFDADAYFRPIREALGSLPEHISVIAEPGRFLIAPAVTGICTVTGKARRGDYLWYYLDDGIYGSYSGQLFDHTLYPLQIFRDQGERRQSILAGPTCDSIDIIAEDVELPELEDGDLLIGHMMGAYTQATSTHFNSLEGAKVIVI</sequence>
<evidence type="ECO:0000256" key="7">
    <source>
        <dbReference type="ARBA" id="ARBA00049127"/>
    </source>
</evidence>
<reference evidence="10 11" key="1">
    <citation type="submission" date="2018-01" db="EMBL/GenBank/DDBJ databases">
        <title>Novel co-symbiosis in the lucinid bivalve Phacoides pectinatus.</title>
        <authorList>
            <person name="Lim S.J."/>
            <person name="Davis B.G."/>
            <person name="Gill D.E."/>
            <person name="Engel A.S."/>
            <person name="Anderson L.C."/>
            <person name="Campbell B.J."/>
        </authorList>
    </citation>
    <scope>NUCLEOTIDE SEQUENCE [LARGE SCALE GENOMIC DNA]</scope>
    <source>
        <strain evidence="10">N3_P5</strain>
    </source>
</reference>
<organism evidence="10 11">
    <name type="scientific">Candidatus Sedimenticola endophacoides</name>
    <dbReference type="NCBI Taxonomy" id="2548426"/>
    <lineage>
        <taxon>Bacteria</taxon>
        <taxon>Pseudomonadati</taxon>
        <taxon>Pseudomonadota</taxon>
        <taxon>Gammaproteobacteria</taxon>
        <taxon>Chromatiales</taxon>
        <taxon>Sedimenticolaceae</taxon>
        <taxon>Sedimenticola</taxon>
    </lineage>
</organism>
<dbReference type="Gene3D" id="3.20.20.10">
    <property type="entry name" value="Alanine racemase"/>
    <property type="match status" value="1"/>
</dbReference>
<dbReference type="InterPro" id="IPR029066">
    <property type="entry name" value="PLP-binding_barrel"/>
</dbReference>
<dbReference type="InterPro" id="IPR000183">
    <property type="entry name" value="Orn/DAP/Arg_de-COase"/>
</dbReference>
<name>A0A657Q080_9GAMM</name>
<dbReference type="InterPro" id="IPR009006">
    <property type="entry name" value="Ala_racemase/Decarboxylase_C"/>
</dbReference>
<dbReference type="EMBL" id="PQCO01000206">
    <property type="protein sequence ID" value="PUE01162.1"/>
    <property type="molecule type" value="Genomic_DNA"/>
</dbReference>
<dbReference type="PRINTS" id="PR01179">
    <property type="entry name" value="ODADCRBXLASE"/>
</dbReference>
<evidence type="ECO:0000313" key="11">
    <source>
        <dbReference type="Proteomes" id="UP000250928"/>
    </source>
</evidence>
<evidence type="ECO:0000256" key="1">
    <source>
        <dbReference type="ARBA" id="ARBA00001933"/>
    </source>
</evidence>
<dbReference type="FunFam" id="3.20.20.10:FF:000008">
    <property type="entry name" value="Ornithine decarboxylase"/>
    <property type="match status" value="1"/>
</dbReference>
<dbReference type="PROSITE" id="PS00879">
    <property type="entry name" value="ODR_DC_2_2"/>
    <property type="match status" value="1"/>
</dbReference>
<feature type="domain" description="Orn/DAP/Arg decarboxylase 2 N-terminal" evidence="9">
    <location>
        <begin position="28"/>
        <end position="262"/>
    </location>
</feature>
<evidence type="ECO:0000256" key="3">
    <source>
        <dbReference type="ARBA" id="ARBA00022898"/>
    </source>
</evidence>
<dbReference type="Proteomes" id="UP000250928">
    <property type="component" value="Unassembled WGS sequence"/>
</dbReference>
<dbReference type="SUPFAM" id="SSF51419">
    <property type="entry name" value="PLP-binding barrel"/>
    <property type="match status" value="1"/>
</dbReference>
<keyword evidence="3 8" id="KW-0663">Pyridoxal phosphate</keyword>
<gene>
    <name evidence="10" type="ORF">C3L24_08355</name>
</gene>
<dbReference type="PRINTS" id="PR01182">
    <property type="entry name" value="ORNDCRBXLASE"/>
</dbReference>
<dbReference type="Gene3D" id="2.40.37.10">
    <property type="entry name" value="Lyase, Ornithine Decarboxylase, Chain A, domain 1"/>
    <property type="match status" value="1"/>
</dbReference>
<evidence type="ECO:0000256" key="8">
    <source>
        <dbReference type="PIRSR" id="PIRSR600183-50"/>
    </source>
</evidence>
<comment type="catalytic activity">
    <reaction evidence="7">
        <text>L-ornithine + H(+) = putrescine + CO2</text>
        <dbReference type="Rhea" id="RHEA:22964"/>
        <dbReference type="ChEBI" id="CHEBI:15378"/>
        <dbReference type="ChEBI" id="CHEBI:16526"/>
        <dbReference type="ChEBI" id="CHEBI:46911"/>
        <dbReference type="ChEBI" id="CHEBI:326268"/>
        <dbReference type="EC" id="4.1.1.17"/>
    </reaction>
</comment>
<evidence type="ECO:0000256" key="5">
    <source>
        <dbReference type="ARBA" id="ARBA00034115"/>
    </source>
</evidence>
<feature type="active site" description="Proton donor" evidence="8">
    <location>
        <position position="324"/>
    </location>
</feature>
<dbReference type="EC" id="4.1.1.17" evidence="6"/>
<feature type="modified residue" description="N6-(pyridoxal phosphate)lysine" evidence="8">
    <location>
        <position position="51"/>
    </location>
</feature>
<evidence type="ECO:0000256" key="6">
    <source>
        <dbReference type="ARBA" id="ARBA00034138"/>
    </source>
</evidence>
<dbReference type="InterPro" id="IPR022644">
    <property type="entry name" value="De-COase2_N"/>
</dbReference>
<evidence type="ECO:0000256" key="4">
    <source>
        <dbReference type="ARBA" id="ARBA00023239"/>
    </source>
</evidence>
<evidence type="ECO:0000259" key="9">
    <source>
        <dbReference type="Pfam" id="PF02784"/>
    </source>
</evidence>
<dbReference type="GO" id="GO:0033387">
    <property type="term" value="P:putrescine biosynthetic process from arginine, via ornithine"/>
    <property type="evidence" value="ECO:0007669"/>
    <property type="project" value="TreeGrafter"/>
</dbReference>
<dbReference type="PANTHER" id="PTHR11482">
    <property type="entry name" value="ARGININE/DIAMINOPIMELATE/ORNITHINE DECARBOXYLASE"/>
    <property type="match status" value="1"/>
</dbReference>
<comment type="caution">
    <text evidence="10">The sequence shown here is derived from an EMBL/GenBank/DDBJ whole genome shotgun (WGS) entry which is preliminary data.</text>
</comment>